<feature type="region of interest" description="Disordered" evidence="1">
    <location>
        <begin position="308"/>
        <end position="338"/>
    </location>
</feature>
<proteinExistence type="predicted"/>
<keyword evidence="3" id="KW-1185">Reference proteome</keyword>
<dbReference type="Proteomes" id="UP000077266">
    <property type="component" value="Unassembled WGS sequence"/>
</dbReference>
<dbReference type="EMBL" id="KV425885">
    <property type="protein sequence ID" value="KZW03083.1"/>
    <property type="molecule type" value="Genomic_DNA"/>
</dbReference>
<feature type="compositionally biased region" description="Polar residues" evidence="1">
    <location>
        <begin position="243"/>
        <end position="258"/>
    </location>
</feature>
<feature type="compositionally biased region" description="Pro residues" evidence="1">
    <location>
        <begin position="259"/>
        <end position="276"/>
    </location>
</feature>
<sequence>MLCCFGGSAARRQHRDQQRQTASQIDPLVLEPETLTIEITPDTVPPPTPAHAPPKPARSRSTRRPPSPTDPILPGVRRPSESGSGRSSRRPGTDNSIAYPPTPSMSPRSARAPGSPPQPSSLPEQGPRVISYHRPGANSAADKRPGSARSPTSNSSVTNSQTTTHTQTTGTSPVGRTLRGPSTDEKRGGRKARKQASTPQLGGRDRSDSNQTRSTTQRPPTAPTPSLPSTRAQQSQHVHHARSYSSLGTASSQITSPSSVPPALPFTTPSLPPFAPSSPLMGANDWFSHSGMSPVIRPSAAPIVVNSVRTTTSRTPPHIDLLTGMVSRQDPPPRYEAG</sequence>
<feature type="compositionally biased region" description="Pro residues" evidence="1">
    <location>
        <begin position="43"/>
        <end position="56"/>
    </location>
</feature>
<feature type="region of interest" description="Disordered" evidence="1">
    <location>
        <begin position="1"/>
        <end position="295"/>
    </location>
</feature>
<protein>
    <submittedName>
        <fullName evidence="2">Uncharacterized protein</fullName>
    </submittedName>
</protein>
<organism evidence="2 3">
    <name type="scientific">Exidia glandulosa HHB12029</name>
    <dbReference type="NCBI Taxonomy" id="1314781"/>
    <lineage>
        <taxon>Eukaryota</taxon>
        <taxon>Fungi</taxon>
        <taxon>Dikarya</taxon>
        <taxon>Basidiomycota</taxon>
        <taxon>Agaricomycotina</taxon>
        <taxon>Agaricomycetes</taxon>
        <taxon>Auriculariales</taxon>
        <taxon>Exidiaceae</taxon>
        <taxon>Exidia</taxon>
    </lineage>
</organism>
<name>A0A165Q4W6_EXIGL</name>
<reference evidence="2 3" key="1">
    <citation type="journal article" date="2016" name="Mol. Biol. Evol.">
        <title>Comparative Genomics of Early-Diverging Mushroom-Forming Fungi Provides Insights into the Origins of Lignocellulose Decay Capabilities.</title>
        <authorList>
            <person name="Nagy L.G."/>
            <person name="Riley R."/>
            <person name="Tritt A."/>
            <person name="Adam C."/>
            <person name="Daum C."/>
            <person name="Floudas D."/>
            <person name="Sun H."/>
            <person name="Yadav J.S."/>
            <person name="Pangilinan J."/>
            <person name="Larsson K.H."/>
            <person name="Matsuura K."/>
            <person name="Barry K."/>
            <person name="Labutti K."/>
            <person name="Kuo R."/>
            <person name="Ohm R.A."/>
            <person name="Bhattacharya S.S."/>
            <person name="Shirouzu T."/>
            <person name="Yoshinaga Y."/>
            <person name="Martin F.M."/>
            <person name="Grigoriev I.V."/>
            <person name="Hibbett D.S."/>
        </authorList>
    </citation>
    <scope>NUCLEOTIDE SEQUENCE [LARGE SCALE GENOMIC DNA]</scope>
    <source>
        <strain evidence="2 3">HHB12029</strain>
    </source>
</reference>
<evidence type="ECO:0000313" key="3">
    <source>
        <dbReference type="Proteomes" id="UP000077266"/>
    </source>
</evidence>
<evidence type="ECO:0000256" key="1">
    <source>
        <dbReference type="SAM" id="MobiDB-lite"/>
    </source>
</evidence>
<feature type="compositionally biased region" description="Low complexity" evidence="1">
    <location>
        <begin position="74"/>
        <end position="86"/>
    </location>
</feature>
<accession>A0A165Q4W6</accession>
<gene>
    <name evidence="2" type="ORF">EXIGLDRAFT_744257</name>
</gene>
<evidence type="ECO:0000313" key="2">
    <source>
        <dbReference type="EMBL" id="KZW03083.1"/>
    </source>
</evidence>
<feature type="compositionally biased region" description="Low complexity" evidence="1">
    <location>
        <begin position="150"/>
        <end position="175"/>
    </location>
</feature>
<dbReference type="AlphaFoldDB" id="A0A165Q4W6"/>
<dbReference type="InParanoid" id="A0A165Q4W6"/>